<feature type="region of interest" description="Disordered" evidence="1">
    <location>
        <begin position="84"/>
        <end position="164"/>
    </location>
</feature>
<evidence type="ECO:0000313" key="3">
    <source>
        <dbReference type="Proteomes" id="UP000033647"/>
    </source>
</evidence>
<name>A0A0F4G6A1_9PEZI</name>
<feature type="compositionally biased region" description="Polar residues" evidence="1">
    <location>
        <begin position="130"/>
        <end position="139"/>
    </location>
</feature>
<dbReference type="EMBL" id="LAFY01005773">
    <property type="protein sequence ID" value="KJX92849.1"/>
    <property type="molecule type" value="Genomic_DNA"/>
</dbReference>
<feature type="compositionally biased region" description="Pro residues" evidence="1">
    <location>
        <begin position="141"/>
        <end position="163"/>
    </location>
</feature>
<organism evidence="2 3">
    <name type="scientific">Zymoseptoria brevis</name>
    <dbReference type="NCBI Taxonomy" id="1047168"/>
    <lineage>
        <taxon>Eukaryota</taxon>
        <taxon>Fungi</taxon>
        <taxon>Dikarya</taxon>
        <taxon>Ascomycota</taxon>
        <taxon>Pezizomycotina</taxon>
        <taxon>Dothideomycetes</taxon>
        <taxon>Dothideomycetidae</taxon>
        <taxon>Mycosphaerellales</taxon>
        <taxon>Mycosphaerellaceae</taxon>
        <taxon>Zymoseptoria</taxon>
    </lineage>
</organism>
<keyword evidence="3" id="KW-1185">Reference proteome</keyword>
<dbReference type="AlphaFoldDB" id="A0A0F4G6A1"/>
<accession>A0A0F4G6A1</accession>
<protein>
    <recommendedName>
        <fullName evidence="4">RRM domain-containing protein</fullName>
    </recommendedName>
</protein>
<sequence>MASITRPITNRALHLRTHPRPTNLGESREIFRLISEFGEVEYFRNLKYDVLSHPEAALVIFKNEQDAHRCLKTCPIRFRLDAAPTGEEASSPTPADSTPAAASQPPQPTTSHTPSEAPAPRTGPFGLPLNTRSYSTRTYLPTPPPPRQQTPFEPPQPLHPIPPSSRIYQIIASPARNHFRDHINTGPYYGNFILDITGAPQQELAKIVPVKGLSCVDWRKQDRLWKVARRERENEKEGEGRRRTLREIWEEGRG</sequence>
<reference evidence="2 3" key="1">
    <citation type="submission" date="2015-03" db="EMBL/GenBank/DDBJ databases">
        <title>RNA-seq based gene annotation and comparative genomics of four Zymoseptoria species reveal species-specific pathogenicity related genes and transposable element activity.</title>
        <authorList>
            <person name="Grandaubert J."/>
            <person name="Bhattacharyya A."/>
            <person name="Stukenbrock E.H."/>
        </authorList>
    </citation>
    <scope>NUCLEOTIDE SEQUENCE [LARGE SCALE GENOMIC DNA]</scope>
    <source>
        <strain evidence="2 3">Zb18110</strain>
    </source>
</reference>
<evidence type="ECO:0008006" key="4">
    <source>
        <dbReference type="Google" id="ProtNLM"/>
    </source>
</evidence>
<evidence type="ECO:0000256" key="1">
    <source>
        <dbReference type="SAM" id="MobiDB-lite"/>
    </source>
</evidence>
<dbReference type="Proteomes" id="UP000033647">
    <property type="component" value="Unassembled WGS sequence"/>
</dbReference>
<dbReference type="OrthoDB" id="5367448at2759"/>
<feature type="compositionally biased region" description="Low complexity" evidence="1">
    <location>
        <begin position="89"/>
        <end position="115"/>
    </location>
</feature>
<evidence type="ECO:0000313" key="2">
    <source>
        <dbReference type="EMBL" id="KJX92849.1"/>
    </source>
</evidence>
<feature type="region of interest" description="Disordered" evidence="1">
    <location>
        <begin position="231"/>
        <end position="254"/>
    </location>
</feature>
<feature type="region of interest" description="Disordered" evidence="1">
    <location>
        <begin position="1"/>
        <end position="22"/>
    </location>
</feature>
<proteinExistence type="predicted"/>
<dbReference type="CDD" id="cd00590">
    <property type="entry name" value="RRM_SF"/>
    <property type="match status" value="1"/>
</dbReference>
<gene>
    <name evidence="2" type="ORF">TI39_contig5818g00002</name>
</gene>
<comment type="caution">
    <text evidence="2">The sequence shown here is derived from an EMBL/GenBank/DDBJ whole genome shotgun (WGS) entry which is preliminary data.</text>
</comment>